<dbReference type="Pfam" id="PF13041">
    <property type="entry name" value="PPR_2"/>
    <property type="match status" value="3"/>
</dbReference>
<dbReference type="OrthoDB" id="1887476at2759"/>
<name>A0A2G5EV98_AQUCA</name>
<dbReference type="PANTHER" id="PTHR47926">
    <property type="entry name" value="PENTATRICOPEPTIDE REPEAT-CONTAINING PROTEIN"/>
    <property type="match status" value="1"/>
</dbReference>
<feature type="repeat" description="PPR" evidence="2">
    <location>
        <begin position="304"/>
        <end position="338"/>
    </location>
</feature>
<evidence type="ECO:0000256" key="1">
    <source>
        <dbReference type="ARBA" id="ARBA00022737"/>
    </source>
</evidence>
<dbReference type="InterPro" id="IPR011990">
    <property type="entry name" value="TPR-like_helical_dom_sf"/>
</dbReference>
<organism evidence="3 4">
    <name type="scientific">Aquilegia coerulea</name>
    <name type="common">Rocky mountain columbine</name>
    <dbReference type="NCBI Taxonomy" id="218851"/>
    <lineage>
        <taxon>Eukaryota</taxon>
        <taxon>Viridiplantae</taxon>
        <taxon>Streptophyta</taxon>
        <taxon>Embryophyta</taxon>
        <taxon>Tracheophyta</taxon>
        <taxon>Spermatophyta</taxon>
        <taxon>Magnoliopsida</taxon>
        <taxon>Ranunculales</taxon>
        <taxon>Ranunculaceae</taxon>
        <taxon>Thalictroideae</taxon>
        <taxon>Aquilegia</taxon>
    </lineage>
</organism>
<dbReference type="GO" id="GO:0003723">
    <property type="term" value="F:RNA binding"/>
    <property type="evidence" value="ECO:0007669"/>
    <property type="project" value="InterPro"/>
</dbReference>
<dbReference type="Pfam" id="PF01535">
    <property type="entry name" value="PPR"/>
    <property type="match status" value="6"/>
</dbReference>
<accession>A0A2G5EV98</accession>
<dbReference type="FunFam" id="1.25.40.10:FF:000343">
    <property type="entry name" value="Pentatricopeptide repeat-containing protein At3g58590"/>
    <property type="match status" value="1"/>
</dbReference>
<dbReference type="GO" id="GO:0009451">
    <property type="term" value="P:RNA modification"/>
    <property type="evidence" value="ECO:0007669"/>
    <property type="project" value="InterPro"/>
</dbReference>
<dbReference type="Gene3D" id="1.25.40.10">
    <property type="entry name" value="Tetratricopeptide repeat domain"/>
    <property type="match status" value="6"/>
</dbReference>
<gene>
    <name evidence="3" type="ORF">AQUCO_00400510v1</name>
</gene>
<sequence>TKTRALVQQGHYIEALQLYNQTIQHSQLPDKFTYPSLLKACAALSSQNHGKILHATIITMGLQFDPFIATSLVNMYVKCGFLCNAVQVFVKVSESENVKQDVTLWNSIIDGYFRYGHVCEGIDWFRRMKLVGVRPDAYSLCSVFGVCSDLFSVVGGKQVHGYVVRNILECDSFLDSALVDMYMKCGRPIDAWKVYDKLEDKSNVVVRNVMIGGFCENGMWEKSFEFYAQTKKENCKLGSAMLSNVLMVCSHTGSLNFGMEVHCDVMKCGLEWEPYVCTSLLTMYGRFKLVEEAMRVFSCIREKGIELWNALISAYIGSDYVHEAFEHYDEMKSTGCQSDSFTITNILSACSISLSIDFGRRIHGEVIKRPMQSSTAVQSALLTMYAKCGYIEDANLVFSAINERDTVAWGSMISGFFQNKKYEEGLSLFKAMEADGNGTYLDVFVGSVLIDMYAKCGLPNEAGTVFWEMPRKNIVAWNSIICCYSRNGLPELSIDIFPQILNHGLTPDPVSITNVLVAISSLTTLLKGKAVHGYHIKLFSQPDLQVENALIDMYIKCGCLKYAHTIFRNMARKNVVTWNSVIAGYGSHGECLKAITLFNQMQTQGELPDEITFLALISACSHSGLIAEGLRLFHSMREDYGIEPKMEHYAILVDLWGRAGYLNEAYNFIKGMPMNPDESVWLCLLFACRTHHNIVLGEMVADQLMQMEPSRGNNYVELLSLYGEGQLWDKAANMRLSMKDKGLKKIPGCSWIEMKDEVNVFLSGDSSSPKALEIYGTLSSLRTNMETDQSLYFMSDGQ</sequence>
<evidence type="ECO:0000313" key="3">
    <source>
        <dbReference type="EMBL" id="PIA59659.1"/>
    </source>
</evidence>
<keyword evidence="1" id="KW-0677">Repeat</keyword>
<feature type="repeat" description="PPR" evidence="2">
    <location>
        <begin position="609"/>
        <end position="644"/>
    </location>
</feature>
<dbReference type="InterPro" id="IPR046960">
    <property type="entry name" value="PPR_At4g14850-like_plant"/>
</dbReference>
<proteinExistence type="predicted"/>
<keyword evidence="4" id="KW-1185">Reference proteome</keyword>
<dbReference type="FunCoup" id="A0A2G5EV98">
    <property type="interactions" value="113"/>
</dbReference>
<dbReference type="EMBL" id="KZ305021">
    <property type="protein sequence ID" value="PIA59659.1"/>
    <property type="molecule type" value="Genomic_DNA"/>
</dbReference>
<dbReference type="FunFam" id="1.25.40.10:FF:000090">
    <property type="entry name" value="Pentatricopeptide repeat-containing protein, chloroplastic"/>
    <property type="match status" value="1"/>
</dbReference>
<feature type="repeat" description="PPR" evidence="2">
    <location>
        <begin position="473"/>
        <end position="507"/>
    </location>
</feature>
<feature type="repeat" description="PPR" evidence="2">
    <location>
        <begin position="101"/>
        <end position="135"/>
    </location>
</feature>
<evidence type="ECO:0000313" key="4">
    <source>
        <dbReference type="Proteomes" id="UP000230069"/>
    </source>
</evidence>
<dbReference type="FunFam" id="1.25.40.10:FF:000682">
    <property type="entry name" value="Pentatricopeptide repeat-containing protein At3g16610"/>
    <property type="match status" value="1"/>
</dbReference>
<feature type="repeat" description="PPR" evidence="2">
    <location>
        <begin position="574"/>
        <end position="608"/>
    </location>
</feature>
<dbReference type="STRING" id="218851.A0A2G5EV98"/>
<dbReference type="FunFam" id="1.25.40.10:FF:000285">
    <property type="entry name" value="Pentatricopeptide repeat-containing protein, chloroplastic"/>
    <property type="match status" value="1"/>
</dbReference>
<dbReference type="NCBIfam" id="TIGR00756">
    <property type="entry name" value="PPR"/>
    <property type="match status" value="7"/>
</dbReference>
<dbReference type="InterPro" id="IPR046848">
    <property type="entry name" value="E_motif"/>
</dbReference>
<dbReference type="AlphaFoldDB" id="A0A2G5EV98"/>
<dbReference type="Pfam" id="PF20431">
    <property type="entry name" value="E_motif"/>
    <property type="match status" value="1"/>
</dbReference>
<evidence type="ECO:0000256" key="2">
    <source>
        <dbReference type="PROSITE-ProRule" id="PRU00708"/>
    </source>
</evidence>
<dbReference type="Proteomes" id="UP000230069">
    <property type="component" value="Unassembled WGS sequence"/>
</dbReference>
<feature type="repeat" description="PPR" evidence="2">
    <location>
        <begin position="203"/>
        <end position="237"/>
    </location>
</feature>
<dbReference type="PROSITE" id="PS51375">
    <property type="entry name" value="PPR"/>
    <property type="match status" value="7"/>
</dbReference>
<dbReference type="PANTHER" id="PTHR47926:SF347">
    <property type="entry name" value="PENTATRICOPEPTIDE REPEAT-CONTAINING PROTEIN"/>
    <property type="match status" value="1"/>
</dbReference>
<protein>
    <submittedName>
        <fullName evidence="3">Uncharacterized protein</fullName>
    </submittedName>
</protein>
<feature type="repeat" description="PPR" evidence="2">
    <location>
        <begin position="405"/>
        <end position="439"/>
    </location>
</feature>
<dbReference type="InParanoid" id="A0A2G5EV98"/>
<feature type="non-terminal residue" evidence="3">
    <location>
        <position position="1"/>
    </location>
</feature>
<reference evidence="3 4" key="1">
    <citation type="submission" date="2017-09" db="EMBL/GenBank/DDBJ databases">
        <title>WGS assembly of Aquilegia coerulea Goldsmith.</title>
        <authorList>
            <person name="Hodges S."/>
            <person name="Kramer E."/>
            <person name="Nordborg M."/>
            <person name="Tomkins J."/>
            <person name="Borevitz J."/>
            <person name="Derieg N."/>
            <person name="Yan J."/>
            <person name="Mihaltcheva S."/>
            <person name="Hayes R.D."/>
            <person name="Rokhsar D."/>
        </authorList>
    </citation>
    <scope>NUCLEOTIDE SEQUENCE [LARGE SCALE GENOMIC DNA]</scope>
    <source>
        <strain evidence="4">cv. Goldsmith</strain>
    </source>
</reference>
<dbReference type="InterPro" id="IPR002885">
    <property type="entry name" value="PPR_rpt"/>
</dbReference>